<dbReference type="RefSeq" id="WP_012634081.1">
    <property type="nucleotide sequence ID" value="NC_011891.1"/>
</dbReference>
<evidence type="ECO:0000313" key="4">
    <source>
        <dbReference type="Proteomes" id="UP000007089"/>
    </source>
</evidence>
<dbReference type="GO" id="GO:0016020">
    <property type="term" value="C:membrane"/>
    <property type="evidence" value="ECO:0007669"/>
    <property type="project" value="TreeGrafter"/>
</dbReference>
<organism evidence="3 4">
    <name type="scientific">Anaeromyxobacter dehalogenans (strain ATCC BAA-258 / DSM 21875 / 2CP-1)</name>
    <dbReference type="NCBI Taxonomy" id="455488"/>
    <lineage>
        <taxon>Bacteria</taxon>
        <taxon>Pseudomonadati</taxon>
        <taxon>Myxococcota</taxon>
        <taxon>Myxococcia</taxon>
        <taxon>Myxococcales</taxon>
        <taxon>Cystobacterineae</taxon>
        <taxon>Anaeromyxobacteraceae</taxon>
        <taxon>Anaeromyxobacter</taxon>
    </lineage>
</organism>
<dbReference type="InterPro" id="IPR002656">
    <property type="entry name" value="Acyl_transf_3_dom"/>
</dbReference>
<feature type="transmembrane region" description="Helical" evidence="1">
    <location>
        <begin position="170"/>
        <end position="191"/>
    </location>
</feature>
<dbReference type="GO" id="GO:0009103">
    <property type="term" value="P:lipopolysaccharide biosynthetic process"/>
    <property type="evidence" value="ECO:0007669"/>
    <property type="project" value="TreeGrafter"/>
</dbReference>
<feature type="transmembrane region" description="Helical" evidence="1">
    <location>
        <begin position="86"/>
        <end position="105"/>
    </location>
</feature>
<dbReference type="HOGENOM" id="CLU_005679_2_1_7"/>
<dbReference type="AlphaFoldDB" id="B8JFH4"/>
<feature type="transmembrane region" description="Helical" evidence="1">
    <location>
        <begin position="47"/>
        <end position="66"/>
    </location>
</feature>
<feature type="domain" description="Acyltransferase 3" evidence="2">
    <location>
        <begin position="13"/>
        <end position="354"/>
    </location>
</feature>
<name>B8JFH4_ANAD2</name>
<keyword evidence="3" id="KW-0012">Acyltransferase</keyword>
<dbReference type="GO" id="GO:0016747">
    <property type="term" value="F:acyltransferase activity, transferring groups other than amino-acyl groups"/>
    <property type="evidence" value="ECO:0007669"/>
    <property type="project" value="InterPro"/>
</dbReference>
<accession>B8JFH4</accession>
<proteinExistence type="predicted"/>
<dbReference type="EMBL" id="CP001359">
    <property type="protein sequence ID" value="ACL66351.1"/>
    <property type="molecule type" value="Genomic_DNA"/>
</dbReference>
<feature type="transmembrane region" description="Helical" evidence="1">
    <location>
        <begin position="336"/>
        <end position="358"/>
    </location>
</feature>
<gene>
    <name evidence="3" type="ordered locus">A2cp1_3016</name>
</gene>
<feature type="transmembrane region" description="Helical" evidence="1">
    <location>
        <begin position="244"/>
        <end position="266"/>
    </location>
</feature>
<sequence>MPSARDDRLAPLTGIRFAAALGILLFHYGGPLVASAPAWVRTLQTGGHAWVSLFYVLSGFVLAWANPHPMDRAERRAFLTARLARLYPAYLLAFALSAPFALSRWSGDGAGGLAKAAVVAGASLLLVHAWLPPISRLWNAPGWSTSAIATFYALFPFATARLARLSRRGLAAALCAAWAASLALPLAYLALRPDGPGAELLRHEPRWLEALKFHPVARLGEFLAGVALGLLLRRGAALPRRLAAPAAALALAAAVAALGWGGFPYVLVHNGLLVPLWALLVAGLAGVAASGGALGRALSARPLQALGEASFALYALQDPLWRWAELLLRTPGTPASPAFVLGFSAVAVAISLGVSRWLERPARRALRAALGPAPFAAARPPAP</sequence>
<feature type="transmembrane region" description="Helical" evidence="1">
    <location>
        <begin position="272"/>
        <end position="294"/>
    </location>
</feature>
<feature type="transmembrane region" description="Helical" evidence="1">
    <location>
        <begin position="15"/>
        <end position="40"/>
    </location>
</feature>
<keyword evidence="1" id="KW-0812">Transmembrane</keyword>
<keyword evidence="4" id="KW-1185">Reference proteome</keyword>
<reference evidence="3" key="1">
    <citation type="submission" date="2009-01" db="EMBL/GenBank/DDBJ databases">
        <title>Complete sequence of Anaeromyxobacter dehalogenans 2CP-1.</title>
        <authorList>
            <consortium name="US DOE Joint Genome Institute"/>
            <person name="Lucas S."/>
            <person name="Copeland A."/>
            <person name="Lapidus A."/>
            <person name="Glavina del Rio T."/>
            <person name="Dalin E."/>
            <person name="Tice H."/>
            <person name="Bruce D."/>
            <person name="Goodwin L."/>
            <person name="Pitluck S."/>
            <person name="Saunders E."/>
            <person name="Brettin T."/>
            <person name="Detter J.C."/>
            <person name="Han C."/>
            <person name="Larimer F."/>
            <person name="Land M."/>
            <person name="Hauser L."/>
            <person name="Kyrpides N."/>
            <person name="Ovchinnikova G."/>
            <person name="Beliaev A.S."/>
            <person name="Richardson P."/>
        </authorList>
    </citation>
    <scope>NUCLEOTIDE SEQUENCE</scope>
    <source>
        <strain evidence="3">2CP-1</strain>
    </source>
</reference>
<dbReference type="Proteomes" id="UP000007089">
    <property type="component" value="Chromosome"/>
</dbReference>
<keyword evidence="1" id="KW-1133">Transmembrane helix</keyword>
<dbReference type="Pfam" id="PF01757">
    <property type="entry name" value="Acyl_transf_3"/>
    <property type="match status" value="1"/>
</dbReference>
<keyword evidence="1" id="KW-0472">Membrane</keyword>
<dbReference type="PANTHER" id="PTHR23028:SF53">
    <property type="entry name" value="ACYL_TRANSF_3 DOMAIN-CONTAINING PROTEIN"/>
    <property type="match status" value="1"/>
</dbReference>
<keyword evidence="3" id="KW-0808">Transferase</keyword>
<evidence type="ECO:0000313" key="3">
    <source>
        <dbReference type="EMBL" id="ACL66351.1"/>
    </source>
</evidence>
<dbReference type="InterPro" id="IPR050879">
    <property type="entry name" value="Acyltransferase_3"/>
</dbReference>
<evidence type="ECO:0000259" key="2">
    <source>
        <dbReference type="Pfam" id="PF01757"/>
    </source>
</evidence>
<dbReference type="KEGG" id="acp:A2cp1_3016"/>
<dbReference type="PANTHER" id="PTHR23028">
    <property type="entry name" value="ACETYLTRANSFERASE"/>
    <property type="match status" value="1"/>
</dbReference>
<protein>
    <submittedName>
        <fullName evidence="3">Acyltransferase 3</fullName>
    </submittedName>
</protein>
<feature type="transmembrane region" description="Helical" evidence="1">
    <location>
        <begin position="143"/>
        <end position="163"/>
    </location>
</feature>
<evidence type="ECO:0000256" key="1">
    <source>
        <dbReference type="SAM" id="Phobius"/>
    </source>
</evidence>